<proteinExistence type="predicted"/>
<dbReference type="OrthoDB" id="5767600at2"/>
<evidence type="ECO:0000313" key="1">
    <source>
        <dbReference type="EMBL" id="THF57618.1"/>
    </source>
</evidence>
<sequence length="147" mass="16112">MPSDALENLARIGQLDKVPFSQDLLNKMLATAQSRLTDAQRAENSAETRFDCAYTAIRAIADAALLSQGYRTATSKPGHHQITIQCLAHTLGVEATVVRTLDGLRKQRNLSDYDGELITDQALKECIEQAVRLKALAMIKFHAGTSE</sequence>
<keyword evidence="2" id="KW-1185">Reference proteome</keyword>
<dbReference type="RefSeq" id="WP_136386296.1">
    <property type="nucleotide sequence ID" value="NZ_SSOD01000017.1"/>
</dbReference>
<accession>A0A4S4AEP3</accession>
<dbReference type="EMBL" id="SSOD01000017">
    <property type="protein sequence ID" value="THF57618.1"/>
    <property type="molecule type" value="Genomic_DNA"/>
</dbReference>
<dbReference type="Proteomes" id="UP000307956">
    <property type="component" value="Unassembled WGS sequence"/>
</dbReference>
<comment type="caution">
    <text evidence="1">The sequence shown here is derived from an EMBL/GenBank/DDBJ whole genome shotgun (WGS) entry which is preliminary data.</text>
</comment>
<reference evidence="1 2" key="1">
    <citation type="submission" date="2019-04" db="EMBL/GenBank/DDBJ databases">
        <title>Azoarcus rhizosphaerae sp. nov. isolated from rhizosphere of Ficus religiosa.</title>
        <authorList>
            <person name="Lin S.-Y."/>
            <person name="Hameed A."/>
            <person name="Hsu Y.-H."/>
            <person name="Young C.-C."/>
        </authorList>
    </citation>
    <scope>NUCLEOTIDE SEQUENCE [LARGE SCALE GENOMIC DNA]</scope>
    <source>
        <strain evidence="1 2">CC-YHH848</strain>
    </source>
</reference>
<evidence type="ECO:0008006" key="3">
    <source>
        <dbReference type="Google" id="ProtNLM"/>
    </source>
</evidence>
<name>A0A4S4AEP3_9RHOO</name>
<gene>
    <name evidence="1" type="ORF">E6O51_17460</name>
</gene>
<dbReference type="AlphaFoldDB" id="A0A4S4AEP3"/>
<evidence type="ECO:0000313" key="2">
    <source>
        <dbReference type="Proteomes" id="UP000307956"/>
    </source>
</evidence>
<protein>
    <recommendedName>
        <fullName evidence="3">HEPN domain-containing protein</fullName>
    </recommendedName>
</protein>
<dbReference type="Gene3D" id="1.20.120.330">
    <property type="entry name" value="Nucleotidyltransferases domain 2"/>
    <property type="match status" value="1"/>
</dbReference>
<organism evidence="1 2">
    <name type="scientific">Pseudothauera rhizosphaerae</name>
    <dbReference type="NCBI Taxonomy" id="2565932"/>
    <lineage>
        <taxon>Bacteria</taxon>
        <taxon>Pseudomonadati</taxon>
        <taxon>Pseudomonadota</taxon>
        <taxon>Betaproteobacteria</taxon>
        <taxon>Rhodocyclales</taxon>
        <taxon>Zoogloeaceae</taxon>
        <taxon>Pseudothauera</taxon>
    </lineage>
</organism>